<evidence type="ECO:0000313" key="3">
    <source>
        <dbReference type="EMBL" id="RAV98091.1"/>
    </source>
</evidence>
<gene>
    <name evidence="3" type="ORF">DQQ10_25495</name>
</gene>
<dbReference type="PANTHER" id="PTHR34220:SF7">
    <property type="entry name" value="SENSOR HISTIDINE KINASE YPDA"/>
    <property type="match status" value="1"/>
</dbReference>
<feature type="domain" description="Signal transduction histidine kinase internal region" evidence="2">
    <location>
        <begin position="158"/>
        <end position="237"/>
    </location>
</feature>
<accession>A0A364XVE7</accession>
<evidence type="ECO:0000256" key="1">
    <source>
        <dbReference type="SAM" id="Phobius"/>
    </source>
</evidence>
<keyword evidence="4" id="KW-1185">Reference proteome</keyword>
<comment type="caution">
    <text evidence="3">The sequence shown here is derived from an EMBL/GenBank/DDBJ whole genome shotgun (WGS) entry which is preliminary data.</text>
</comment>
<dbReference type="OrthoDB" id="927174at2"/>
<proteinExistence type="predicted"/>
<dbReference type="InterPro" id="IPR050640">
    <property type="entry name" value="Bact_2-comp_sensor_kinase"/>
</dbReference>
<keyword evidence="3" id="KW-0808">Transferase</keyword>
<sequence length="340" mass="39065">MVLTRKFILTELRDFAFLIIGGFLMTALGLTCRNCVNSAKDFWIIGSFTAILWLLLWKGNSYLTDYVSSKISWLKTPMKRFIVGIVSTVVYTYAAISLMTFAYQFFSGYNFSRAGATSIMSIIITLIISLFMHCRAFLHHWRKTAIDAEKLQKESIAAKYESLKNQVNPHFLFNSFNALTNLVYEDQDKAAKFIKQLSNVYRYVLDTRDKELVSLEEEVGFLNAYMYLQKIRFGNKLQMDMQLTGVESMVAPLVLQMLFENAIKHNIVSEENPLTIKVFAADQYLIVQNNIQLKTVLQEESNGIGLENICKRYEFLTDRKVIIEQTETFTVKLPIIAASL</sequence>
<dbReference type="AlphaFoldDB" id="A0A364XVE7"/>
<name>A0A364XVE7_9BACT</name>
<evidence type="ECO:0000259" key="2">
    <source>
        <dbReference type="Pfam" id="PF06580"/>
    </source>
</evidence>
<feature type="transmembrane region" description="Helical" evidence="1">
    <location>
        <begin position="42"/>
        <end position="60"/>
    </location>
</feature>
<keyword evidence="3" id="KW-0418">Kinase</keyword>
<dbReference type="PANTHER" id="PTHR34220">
    <property type="entry name" value="SENSOR HISTIDINE KINASE YPDA"/>
    <property type="match status" value="1"/>
</dbReference>
<dbReference type="Pfam" id="PF06580">
    <property type="entry name" value="His_kinase"/>
    <property type="match status" value="1"/>
</dbReference>
<dbReference type="Proteomes" id="UP000251889">
    <property type="component" value="Unassembled WGS sequence"/>
</dbReference>
<keyword evidence="1" id="KW-1133">Transmembrane helix</keyword>
<evidence type="ECO:0000313" key="4">
    <source>
        <dbReference type="Proteomes" id="UP000251889"/>
    </source>
</evidence>
<feature type="transmembrane region" description="Helical" evidence="1">
    <location>
        <begin position="118"/>
        <end position="138"/>
    </location>
</feature>
<feature type="transmembrane region" description="Helical" evidence="1">
    <location>
        <begin position="81"/>
        <end position="106"/>
    </location>
</feature>
<feature type="transmembrane region" description="Helical" evidence="1">
    <location>
        <begin position="12"/>
        <end position="30"/>
    </location>
</feature>
<organism evidence="3 4">
    <name type="scientific">Pseudochryseolinea flava</name>
    <dbReference type="NCBI Taxonomy" id="2059302"/>
    <lineage>
        <taxon>Bacteria</taxon>
        <taxon>Pseudomonadati</taxon>
        <taxon>Bacteroidota</taxon>
        <taxon>Cytophagia</taxon>
        <taxon>Cytophagales</taxon>
        <taxon>Fulvivirgaceae</taxon>
        <taxon>Pseudochryseolinea</taxon>
    </lineage>
</organism>
<reference evidence="3 4" key="1">
    <citation type="submission" date="2018-06" db="EMBL/GenBank/DDBJ databases">
        <title>Chryseolinea flavus sp. nov., a member of the phylum Bacteroidetes isolated from soil.</title>
        <authorList>
            <person name="Li Y."/>
            <person name="Wang J."/>
        </authorList>
    </citation>
    <scope>NUCLEOTIDE SEQUENCE [LARGE SCALE GENOMIC DNA]</scope>
    <source>
        <strain evidence="3 4">SDU1-6</strain>
    </source>
</reference>
<protein>
    <submittedName>
        <fullName evidence="3">Histidine kinase</fullName>
    </submittedName>
</protein>
<dbReference type="EMBL" id="QMFY01000022">
    <property type="protein sequence ID" value="RAV98091.1"/>
    <property type="molecule type" value="Genomic_DNA"/>
</dbReference>
<dbReference type="InterPro" id="IPR010559">
    <property type="entry name" value="Sig_transdc_His_kin_internal"/>
</dbReference>
<dbReference type="GO" id="GO:0000155">
    <property type="term" value="F:phosphorelay sensor kinase activity"/>
    <property type="evidence" value="ECO:0007669"/>
    <property type="project" value="InterPro"/>
</dbReference>
<keyword evidence="1" id="KW-0812">Transmembrane</keyword>
<dbReference type="RefSeq" id="WP_112749774.1">
    <property type="nucleotide sequence ID" value="NZ_QMFY01000022.1"/>
</dbReference>
<keyword evidence="1" id="KW-0472">Membrane</keyword>
<dbReference type="GO" id="GO:0016020">
    <property type="term" value="C:membrane"/>
    <property type="evidence" value="ECO:0007669"/>
    <property type="project" value="InterPro"/>
</dbReference>